<dbReference type="RefSeq" id="WP_144228077.1">
    <property type="nucleotide sequence ID" value="NZ_CBCRVV010000001.1"/>
</dbReference>
<dbReference type="OrthoDB" id="9858565at2"/>
<sequence>MNPSSVKTTESTSRYKQPQLPSLTKAFSKKMKNRVSVALSIAVILFCVTGCNSHTWVDVWQPISVPKGLAWHNAAYQQTAFDIDSDGRIDRLRFWIGSGLAEELMDTDLDGWFDSHVVSAYGKDREQKQIHTQAPAVPVANAAGAFERPRDQ</sequence>
<organism evidence="1 2">
    <name type="scientific">Rariglobus hedericola</name>
    <dbReference type="NCBI Taxonomy" id="2597822"/>
    <lineage>
        <taxon>Bacteria</taxon>
        <taxon>Pseudomonadati</taxon>
        <taxon>Verrucomicrobiota</taxon>
        <taxon>Opitutia</taxon>
        <taxon>Opitutales</taxon>
        <taxon>Opitutaceae</taxon>
        <taxon>Rariglobus</taxon>
    </lineage>
</organism>
<dbReference type="EMBL" id="VMBG01000001">
    <property type="protein sequence ID" value="TSJ77735.1"/>
    <property type="molecule type" value="Genomic_DNA"/>
</dbReference>
<name>A0A556QM89_9BACT</name>
<reference evidence="1 2" key="1">
    <citation type="submission" date="2019-07" db="EMBL/GenBank/DDBJ databases">
        <title>Description of 53C-WASEF.</title>
        <authorList>
            <person name="Pitt A."/>
            <person name="Hahn M.W."/>
        </authorList>
    </citation>
    <scope>NUCLEOTIDE SEQUENCE [LARGE SCALE GENOMIC DNA]</scope>
    <source>
        <strain evidence="1 2">53C-WASEF</strain>
    </source>
</reference>
<comment type="caution">
    <text evidence="1">The sequence shown here is derived from an EMBL/GenBank/DDBJ whole genome shotgun (WGS) entry which is preliminary data.</text>
</comment>
<proteinExistence type="predicted"/>
<evidence type="ECO:0000313" key="1">
    <source>
        <dbReference type="EMBL" id="TSJ77735.1"/>
    </source>
</evidence>
<gene>
    <name evidence="1" type="ORF">FPL22_00040</name>
</gene>
<dbReference type="Proteomes" id="UP000315648">
    <property type="component" value="Unassembled WGS sequence"/>
</dbReference>
<accession>A0A556QM89</accession>
<dbReference type="AlphaFoldDB" id="A0A556QM89"/>
<evidence type="ECO:0000313" key="2">
    <source>
        <dbReference type="Proteomes" id="UP000315648"/>
    </source>
</evidence>
<keyword evidence="2" id="KW-1185">Reference proteome</keyword>
<protein>
    <submittedName>
        <fullName evidence="1">Uncharacterized protein</fullName>
    </submittedName>
</protein>